<dbReference type="Proteomes" id="UP000275846">
    <property type="component" value="Unassembled WGS sequence"/>
</dbReference>
<keyword evidence="3" id="KW-1185">Reference proteome</keyword>
<dbReference type="Pfam" id="PF00078">
    <property type="entry name" value="RVT_1"/>
    <property type="match status" value="1"/>
</dbReference>
<dbReference type="SUPFAM" id="SSF56672">
    <property type="entry name" value="DNA/RNA polymerases"/>
    <property type="match status" value="1"/>
</dbReference>
<feature type="domain" description="Reverse transcriptase" evidence="1">
    <location>
        <begin position="1"/>
        <end position="178"/>
    </location>
</feature>
<dbReference type="PANTHER" id="PTHR47027:SF26">
    <property type="entry name" value="REVERSE TRANSCRIPTASE DOMAIN-CONTAINING PROTEIN"/>
    <property type="match status" value="1"/>
</dbReference>
<reference evidence="4" key="1">
    <citation type="submission" date="2016-06" db="UniProtKB">
        <authorList>
            <consortium name="WormBaseParasite"/>
        </authorList>
    </citation>
    <scope>IDENTIFICATION</scope>
</reference>
<dbReference type="PANTHER" id="PTHR47027">
    <property type="entry name" value="REVERSE TRANSCRIPTASE DOMAIN-CONTAINING PROTEIN"/>
    <property type="match status" value="1"/>
</dbReference>
<evidence type="ECO:0000313" key="3">
    <source>
        <dbReference type="Proteomes" id="UP000275846"/>
    </source>
</evidence>
<organism evidence="4">
    <name type="scientific">Schistocephalus solidus</name>
    <name type="common">Tapeworm</name>
    <dbReference type="NCBI Taxonomy" id="70667"/>
    <lineage>
        <taxon>Eukaryota</taxon>
        <taxon>Metazoa</taxon>
        <taxon>Spiralia</taxon>
        <taxon>Lophotrochozoa</taxon>
        <taxon>Platyhelminthes</taxon>
        <taxon>Cestoda</taxon>
        <taxon>Eucestoda</taxon>
        <taxon>Diphyllobothriidea</taxon>
        <taxon>Diphyllobothriidae</taxon>
        <taxon>Schistocephalus</taxon>
    </lineage>
</organism>
<sequence length="179" mass="19761">MLVWTPLTGTQISPVAPRNWVLPSGHTPGKRHDWRAKPARLGYDGGNMDNEAFAVTNGMKQGCVLAPTLFSFMFSAMLIDAYRDERPGIRIAYWMNATIHELLFTDDCAPNATTEEDMQMSVDLFAATCDNFGLCSNTEKTMVMHHLPPNTTYNATCVNVNGAQLKAVHTLTYLGSNLS</sequence>
<evidence type="ECO:0000313" key="4">
    <source>
        <dbReference type="WBParaSite" id="SSLN_0001783701-mRNA-1"/>
    </source>
</evidence>
<dbReference type="OrthoDB" id="425014at2759"/>
<dbReference type="PROSITE" id="PS50878">
    <property type="entry name" value="RT_POL"/>
    <property type="match status" value="1"/>
</dbReference>
<protein>
    <submittedName>
        <fullName evidence="4">Reverse transcriptase domain-containing protein</fullName>
    </submittedName>
</protein>
<dbReference type="AlphaFoldDB" id="A0A183TL36"/>
<accession>A0A183TL36</accession>
<evidence type="ECO:0000313" key="2">
    <source>
        <dbReference type="EMBL" id="VDM03570.1"/>
    </source>
</evidence>
<dbReference type="WBParaSite" id="SSLN_0001783701-mRNA-1">
    <property type="protein sequence ID" value="SSLN_0001783701-mRNA-1"/>
    <property type="gene ID" value="SSLN_0001783701"/>
</dbReference>
<gene>
    <name evidence="2" type="ORF">SSLN_LOCUS17184</name>
</gene>
<dbReference type="InterPro" id="IPR000477">
    <property type="entry name" value="RT_dom"/>
</dbReference>
<proteinExistence type="predicted"/>
<dbReference type="EMBL" id="UYSU01042107">
    <property type="protein sequence ID" value="VDM03570.1"/>
    <property type="molecule type" value="Genomic_DNA"/>
</dbReference>
<dbReference type="InterPro" id="IPR043502">
    <property type="entry name" value="DNA/RNA_pol_sf"/>
</dbReference>
<reference evidence="2 3" key="2">
    <citation type="submission" date="2018-11" db="EMBL/GenBank/DDBJ databases">
        <authorList>
            <consortium name="Pathogen Informatics"/>
        </authorList>
    </citation>
    <scope>NUCLEOTIDE SEQUENCE [LARGE SCALE GENOMIC DNA]</scope>
    <source>
        <strain evidence="2 3">NST_G2</strain>
    </source>
</reference>
<name>A0A183TL36_SCHSO</name>
<evidence type="ECO:0000259" key="1">
    <source>
        <dbReference type="PROSITE" id="PS50878"/>
    </source>
</evidence>